<accession>H5SBP2</accession>
<sequence length="339" mass="38431">MSDALDDLLARHETELHRGVHRWMSEPARVLQTTSGNRLQILSPGHYNPHGGPDFEDAAVLLGGTVLSGAIEFDKRRSYWSEHHHDTHPAYSRVILHAVLIDDDPARKTPEAVVIPTDELLSLLKEEEGSSDTVSFDELQSYALLRLLRQSSEHTEYYRGRSVREGFVLSVRAFLERYASKRRRPRYTAEQFDRLVGCAARSPQAAFLEHIVAGVPGSVPQQLSALCDQPIAGEGQRLRSEIVTNCVVPSACVLAGEQLRIGVFTWYWSARARNRYAVLGREFPHIPQSFVWQQQGMLEMLRHRTLPVALGEVFRQYSTLLALDFYRAAHEPPLLEDER</sequence>
<dbReference type="AlphaFoldDB" id="H5SBP2"/>
<dbReference type="EMBL" id="AP011661">
    <property type="protein sequence ID" value="BAL53578.1"/>
    <property type="molecule type" value="Genomic_DNA"/>
</dbReference>
<protein>
    <recommendedName>
        <fullName evidence="2">DUF2851 domain-containing protein</fullName>
    </recommendedName>
</protein>
<name>H5SBP2_9BACT</name>
<evidence type="ECO:0008006" key="2">
    <source>
        <dbReference type="Google" id="ProtNLM"/>
    </source>
</evidence>
<dbReference type="Pfam" id="PF11013">
    <property type="entry name" value="DUF2851"/>
    <property type="match status" value="1"/>
</dbReference>
<evidence type="ECO:0000313" key="1">
    <source>
        <dbReference type="EMBL" id="BAL53578.1"/>
    </source>
</evidence>
<proteinExistence type="predicted"/>
<gene>
    <name evidence="1" type="ORF">HGMM_F07E12C25</name>
</gene>
<reference evidence="1" key="1">
    <citation type="journal article" date="2005" name="Environ. Microbiol.">
        <title>Genetic and functional properties of uncultivated thermophilic crenarchaeotes from a subsurface gold mine as revealed by analysis of genome fragments.</title>
        <authorList>
            <person name="Nunoura T."/>
            <person name="Hirayama H."/>
            <person name="Takami H."/>
            <person name="Oida H."/>
            <person name="Nishi S."/>
            <person name="Shimamura S."/>
            <person name="Suzuki Y."/>
            <person name="Inagaki F."/>
            <person name="Takai K."/>
            <person name="Nealson K.H."/>
            <person name="Horikoshi K."/>
        </authorList>
    </citation>
    <scope>NUCLEOTIDE SEQUENCE</scope>
</reference>
<organism evidence="1">
    <name type="scientific">uncultured Bacteroidota bacterium</name>
    <dbReference type="NCBI Taxonomy" id="152509"/>
    <lineage>
        <taxon>Bacteria</taxon>
        <taxon>Pseudomonadati</taxon>
        <taxon>Bacteroidota</taxon>
        <taxon>environmental samples</taxon>
    </lineage>
</organism>
<dbReference type="InterPro" id="IPR021272">
    <property type="entry name" value="DUF2851"/>
</dbReference>
<reference evidence="1" key="2">
    <citation type="journal article" date="2012" name="PLoS ONE">
        <title>A Deeply Branching Thermophilic Bacterium with an Ancient Acetyl-CoA Pathway Dominates a Subsurface Ecosystem.</title>
        <authorList>
            <person name="Takami H."/>
            <person name="Noguchi H."/>
            <person name="Takaki Y."/>
            <person name="Uchiyama I."/>
            <person name="Toyoda A."/>
            <person name="Nishi S."/>
            <person name="Chee G.-J."/>
            <person name="Arai W."/>
            <person name="Nunoura T."/>
            <person name="Itoh T."/>
            <person name="Hattori M."/>
            <person name="Takai K."/>
        </authorList>
    </citation>
    <scope>NUCLEOTIDE SEQUENCE</scope>
</reference>